<name>A0ABW0TKY1_9BACL</name>
<dbReference type="RefSeq" id="WP_381435954.1">
    <property type="nucleotide sequence ID" value="NZ_JBHSNO010000007.1"/>
</dbReference>
<dbReference type="PANTHER" id="PTHR11895">
    <property type="entry name" value="TRANSAMIDASE"/>
    <property type="match status" value="1"/>
</dbReference>
<dbReference type="InterPro" id="IPR023631">
    <property type="entry name" value="Amidase_dom"/>
</dbReference>
<dbReference type="PROSITE" id="PS00571">
    <property type="entry name" value="AMIDASES"/>
    <property type="match status" value="1"/>
</dbReference>
<comment type="caution">
    <text evidence="2">The sequence shown here is derived from an EMBL/GenBank/DDBJ whole genome shotgun (WGS) entry which is preliminary data.</text>
</comment>
<evidence type="ECO:0000313" key="3">
    <source>
        <dbReference type="Proteomes" id="UP001596109"/>
    </source>
</evidence>
<dbReference type="PANTHER" id="PTHR11895:SF176">
    <property type="entry name" value="AMIDASE AMID-RELATED"/>
    <property type="match status" value="1"/>
</dbReference>
<reference evidence="3" key="1">
    <citation type="journal article" date="2019" name="Int. J. Syst. Evol. Microbiol.">
        <title>The Global Catalogue of Microorganisms (GCM) 10K type strain sequencing project: providing services to taxonomists for standard genome sequencing and annotation.</title>
        <authorList>
            <consortium name="The Broad Institute Genomics Platform"/>
            <consortium name="The Broad Institute Genome Sequencing Center for Infectious Disease"/>
            <person name="Wu L."/>
            <person name="Ma J."/>
        </authorList>
    </citation>
    <scope>NUCLEOTIDE SEQUENCE [LARGE SCALE GENOMIC DNA]</scope>
    <source>
        <strain evidence="3">CGMCC 4.1434</strain>
    </source>
</reference>
<dbReference type="InterPro" id="IPR020556">
    <property type="entry name" value="Amidase_CS"/>
</dbReference>
<accession>A0ABW0TKY1</accession>
<gene>
    <name evidence="2" type="ORF">ACFPRA_14325</name>
</gene>
<dbReference type="InterPro" id="IPR000120">
    <property type="entry name" value="Amidase"/>
</dbReference>
<evidence type="ECO:0000259" key="1">
    <source>
        <dbReference type="Pfam" id="PF01425"/>
    </source>
</evidence>
<dbReference type="SUPFAM" id="SSF75304">
    <property type="entry name" value="Amidase signature (AS) enzymes"/>
    <property type="match status" value="1"/>
</dbReference>
<evidence type="ECO:0000313" key="2">
    <source>
        <dbReference type="EMBL" id="MFC5590080.1"/>
    </source>
</evidence>
<sequence length="481" mass="52711">MSKLNYLEWSIDQLSESIKEKEISPVEVVETSLNLISSKNKELNAFVTIMEDESKKAAKRAEEEIINGNYKGPLHGIPIGLKDLICTAGVKTTFGSEVYKDYIPNFDAEVVTKLKGAGAILIGKLNMHAFAYGTTGDRSFFGPVKNPHNIQKITGGSSSGSGAAVASFQCYGSVGSDTGGSIRMPASMCGIIGMKPTFGRVSKYGSIQLCPTLDHLGPMTRTVTDNALMLNVLSGFDKKDSYSAYSKIEDFTEGINRGIKGKKIGIPTNFYFDIIDTEVRRVFDSTVRKLRELGANFVPIELPGMDDLLTAQQVLLATEAYTSLERDLINKPEQIEEEVRSRAIAGMLTQASEYIQMLQIKHKAIDMHNEALKKVDVILTPTLPMVPTNIEQRVTNSYGLQEHVRIFARLTGPSNTTGLPAISVPGGVSECGLPIGVQFIGKAFAEAELYQFAYALEQTEIYRSALSLNRFENSNLEKVME</sequence>
<dbReference type="Proteomes" id="UP001596109">
    <property type="component" value="Unassembled WGS sequence"/>
</dbReference>
<proteinExistence type="predicted"/>
<feature type="domain" description="Amidase" evidence="1">
    <location>
        <begin position="27"/>
        <end position="449"/>
    </location>
</feature>
<dbReference type="Pfam" id="PF01425">
    <property type="entry name" value="Amidase"/>
    <property type="match status" value="1"/>
</dbReference>
<keyword evidence="3" id="KW-1185">Reference proteome</keyword>
<dbReference type="EMBL" id="JBHSNO010000007">
    <property type="protein sequence ID" value="MFC5590080.1"/>
    <property type="molecule type" value="Genomic_DNA"/>
</dbReference>
<protein>
    <submittedName>
        <fullName evidence="2">Amidase</fullName>
    </submittedName>
</protein>
<dbReference type="InterPro" id="IPR036928">
    <property type="entry name" value="AS_sf"/>
</dbReference>
<organism evidence="2 3">
    <name type="scientific">Sporosarcina soli</name>
    <dbReference type="NCBI Taxonomy" id="334736"/>
    <lineage>
        <taxon>Bacteria</taxon>
        <taxon>Bacillati</taxon>
        <taxon>Bacillota</taxon>
        <taxon>Bacilli</taxon>
        <taxon>Bacillales</taxon>
        <taxon>Caryophanaceae</taxon>
        <taxon>Sporosarcina</taxon>
    </lineage>
</organism>
<dbReference type="Gene3D" id="3.90.1300.10">
    <property type="entry name" value="Amidase signature (AS) domain"/>
    <property type="match status" value="1"/>
</dbReference>